<dbReference type="HAMAP" id="MF_03187">
    <property type="entry name" value="Methyltr_EFM5"/>
    <property type="match status" value="1"/>
</dbReference>
<gene>
    <name evidence="5" type="primary">EFM5</name>
    <name evidence="6" type="ORF">B0T15DRAFT_201076</name>
</gene>
<dbReference type="InterPro" id="IPR041370">
    <property type="entry name" value="Mlase_EEF1AKMT1/ZCCHC4"/>
</dbReference>
<evidence type="ECO:0000256" key="2">
    <source>
        <dbReference type="ARBA" id="ARBA00022490"/>
    </source>
</evidence>
<keyword evidence="3 5" id="KW-0489">Methyltransferase</keyword>
<evidence type="ECO:0000256" key="1">
    <source>
        <dbReference type="ARBA" id="ARBA00004496"/>
    </source>
</evidence>
<reference evidence="6" key="1">
    <citation type="journal article" date="2023" name="Mol. Phylogenet. Evol.">
        <title>Genome-scale phylogeny and comparative genomics of the fungal order Sordariales.</title>
        <authorList>
            <person name="Hensen N."/>
            <person name="Bonometti L."/>
            <person name="Westerberg I."/>
            <person name="Brannstrom I.O."/>
            <person name="Guillou S."/>
            <person name="Cros-Aarteil S."/>
            <person name="Calhoun S."/>
            <person name="Haridas S."/>
            <person name="Kuo A."/>
            <person name="Mondo S."/>
            <person name="Pangilinan J."/>
            <person name="Riley R."/>
            <person name="LaButti K."/>
            <person name="Andreopoulos B."/>
            <person name="Lipzen A."/>
            <person name="Chen C."/>
            <person name="Yan M."/>
            <person name="Daum C."/>
            <person name="Ng V."/>
            <person name="Clum A."/>
            <person name="Steindorff A."/>
            <person name="Ohm R.A."/>
            <person name="Martin F."/>
            <person name="Silar P."/>
            <person name="Natvig D.O."/>
            <person name="Lalanne C."/>
            <person name="Gautier V."/>
            <person name="Ament-Velasquez S.L."/>
            <person name="Kruys A."/>
            <person name="Hutchinson M.I."/>
            <person name="Powell A.J."/>
            <person name="Barry K."/>
            <person name="Miller A.N."/>
            <person name="Grigoriev I.V."/>
            <person name="Debuchy R."/>
            <person name="Gladieux P."/>
            <person name="Hiltunen Thoren M."/>
            <person name="Johannesson H."/>
        </authorList>
    </citation>
    <scope>NUCLEOTIDE SEQUENCE</scope>
    <source>
        <strain evidence="6">CBS 333.67</strain>
    </source>
</reference>
<keyword evidence="2 5" id="KW-0963">Cytoplasm</keyword>
<comment type="similarity">
    <text evidence="5">Belongs to the class I-like SAM-binding methyltransferase superfamily. EFM5 family.</text>
</comment>
<sequence>MINQGNEDDELSLSSSTLDALKQFYAERDARAEQFAKLQAQAEEQHAASQAQSKPLSIEAFTEDWNESQFWYSDETASFLAKQLLDGTTAGMTIAVVSAPSVFVALKNILSTASPDGAKPKLVLLEHDNRFAIFPEFVFYDFNQPLKLPAHLKGTCDRIVCDPPFLNEHCQTKAAITVKWLSKPPSAEEGKNQQQPRLIVCTGERMEGIVTRLYRSFGLRTTDYDPVHARGLSNEFYCYANFESVGWGWRASRQGKQGAGVRQPTEG</sequence>
<dbReference type="EC" id="2.1.1.-" evidence="5"/>
<evidence type="ECO:0000313" key="6">
    <source>
        <dbReference type="EMBL" id="KAK3305538.1"/>
    </source>
</evidence>
<comment type="function">
    <text evidence="5">S-adenosyl-L-methionine-dependent protein-lysine N-methyltransferase that trimethylates elongation factor 1-alpha at 'Lys-79'.</text>
</comment>
<dbReference type="GO" id="GO:0016279">
    <property type="term" value="F:protein-lysine N-methyltransferase activity"/>
    <property type="evidence" value="ECO:0007669"/>
    <property type="project" value="UniProtKB-UniRule"/>
</dbReference>
<dbReference type="GO" id="GO:0032259">
    <property type="term" value="P:methylation"/>
    <property type="evidence" value="ECO:0007669"/>
    <property type="project" value="UniProtKB-KW"/>
</dbReference>
<proteinExistence type="inferred from homology"/>
<dbReference type="Pfam" id="PF10237">
    <property type="entry name" value="N6-adenineMlase"/>
    <property type="match status" value="1"/>
</dbReference>
<reference evidence="6" key="2">
    <citation type="submission" date="2023-06" db="EMBL/GenBank/DDBJ databases">
        <authorList>
            <consortium name="Lawrence Berkeley National Laboratory"/>
            <person name="Mondo S.J."/>
            <person name="Hensen N."/>
            <person name="Bonometti L."/>
            <person name="Westerberg I."/>
            <person name="Brannstrom I.O."/>
            <person name="Guillou S."/>
            <person name="Cros-Aarteil S."/>
            <person name="Calhoun S."/>
            <person name="Haridas S."/>
            <person name="Kuo A."/>
            <person name="Pangilinan J."/>
            <person name="Riley R."/>
            <person name="Labutti K."/>
            <person name="Andreopoulos B."/>
            <person name="Lipzen A."/>
            <person name="Chen C."/>
            <person name="Yanf M."/>
            <person name="Daum C."/>
            <person name="Ng V."/>
            <person name="Clum A."/>
            <person name="Steindorff A."/>
            <person name="Ohm R."/>
            <person name="Martin F."/>
            <person name="Silar P."/>
            <person name="Natvig D."/>
            <person name="Lalanne C."/>
            <person name="Gautier V."/>
            <person name="Ament-Velasquez S.L."/>
            <person name="Kruys A."/>
            <person name="Hutchinson M.I."/>
            <person name="Powell A.J."/>
            <person name="Barry K."/>
            <person name="Miller A.N."/>
            <person name="Grigoriev I.V."/>
            <person name="Debuchy R."/>
            <person name="Gladieux P."/>
            <person name="Thoren M.H."/>
            <person name="Johannesson H."/>
        </authorList>
    </citation>
    <scope>NUCLEOTIDE SEQUENCE</scope>
    <source>
        <strain evidence="6">CBS 333.67</strain>
    </source>
</reference>
<name>A0AAJ0M1L4_9PEZI</name>
<keyword evidence="4 5" id="KW-0808">Transferase</keyword>
<evidence type="ECO:0000313" key="7">
    <source>
        <dbReference type="Proteomes" id="UP001273166"/>
    </source>
</evidence>
<dbReference type="PANTHER" id="PTHR13200:SF0">
    <property type="entry name" value="EEF1A LYSINE METHYLTRANSFERASE 1"/>
    <property type="match status" value="1"/>
</dbReference>
<dbReference type="PANTHER" id="PTHR13200">
    <property type="entry name" value="EEF1A LYSINE METHYLTRANSFERASE 1"/>
    <property type="match status" value="1"/>
</dbReference>
<accession>A0AAJ0M1L4</accession>
<dbReference type="EMBL" id="JAUDZG010000004">
    <property type="protein sequence ID" value="KAK3305538.1"/>
    <property type="molecule type" value="Genomic_DNA"/>
</dbReference>
<evidence type="ECO:0000256" key="4">
    <source>
        <dbReference type="ARBA" id="ARBA00022679"/>
    </source>
</evidence>
<evidence type="ECO:0000256" key="3">
    <source>
        <dbReference type="ARBA" id="ARBA00022603"/>
    </source>
</evidence>
<comment type="subcellular location">
    <subcellularLocation>
        <location evidence="1 5">Cytoplasm</location>
    </subcellularLocation>
</comment>
<dbReference type="InterPro" id="IPR019369">
    <property type="entry name" value="Efm5/EEF1AKMT1"/>
</dbReference>
<keyword evidence="7" id="KW-1185">Reference proteome</keyword>
<dbReference type="AlphaFoldDB" id="A0AAJ0M1L4"/>
<comment type="caution">
    <text evidence="6">The sequence shown here is derived from an EMBL/GenBank/DDBJ whole genome shotgun (WGS) entry which is preliminary data.</text>
</comment>
<dbReference type="Proteomes" id="UP001273166">
    <property type="component" value="Unassembled WGS sequence"/>
</dbReference>
<dbReference type="GO" id="GO:0005737">
    <property type="term" value="C:cytoplasm"/>
    <property type="evidence" value="ECO:0007669"/>
    <property type="project" value="UniProtKB-SubCell"/>
</dbReference>
<protein>
    <recommendedName>
        <fullName evidence="5">Protein-lysine N-methyltransferase EFM5</fullName>
        <ecNumber evidence="5">2.1.1.-</ecNumber>
    </recommendedName>
    <alternativeName>
        <fullName evidence="5">Elongation factor methyltransferase 5</fullName>
    </alternativeName>
</protein>
<organism evidence="6 7">
    <name type="scientific">Chaetomium strumarium</name>
    <dbReference type="NCBI Taxonomy" id="1170767"/>
    <lineage>
        <taxon>Eukaryota</taxon>
        <taxon>Fungi</taxon>
        <taxon>Dikarya</taxon>
        <taxon>Ascomycota</taxon>
        <taxon>Pezizomycotina</taxon>
        <taxon>Sordariomycetes</taxon>
        <taxon>Sordariomycetidae</taxon>
        <taxon>Sordariales</taxon>
        <taxon>Chaetomiaceae</taxon>
        <taxon>Chaetomium</taxon>
    </lineage>
</organism>
<evidence type="ECO:0000256" key="5">
    <source>
        <dbReference type="HAMAP-Rule" id="MF_03187"/>
    </source>
</evidence>